<dbReference type="Gene3D" id="1.10.287.70">
    <property type="match status" value="1"/>
</dbReference>
<comment type="subcellular location">
    <subcellularLocation>
        <location evidence="1">Membrane</location>
        <topology evidence="1">Multi-pass membrane protein</topology>
    </subcellularLocation>
</comment>
<keyword evidence="3 6" id="KW-1133">Transmembrane helix</keyword>
<dbReference type="Pfam" id="PF00520">
    <property type="entry name" value="Ion_trans"/>
    <property type="match status" value="1"/>
</dbReference>
<evidence type="ECO:0000256" key="6">
    <source>
        <dbReference type="SAM" id="Phobius"/>
    </source>
</evidence>
<dbReference type="EMBL" id="CAUJNA010002190">
    <property type="protein sequence ID" value="CAJ1390979.1"/>
    <property type="molecule type" value="Genomic_DNA"/>
</dbReference>
<evidence type="ECO:0000256" key="1">
    <source>
        <dbReference type="ARBA" id="ARBA00004141"/>
    </source>
</evidence>
<accession>A0AA36IQG4</accession>
<dbReference type="InterPro" id="IPR005821">
    <property type="entry name" value="Ion_trans_dom"/>
</dbReference>
<dbReference type="InterPro" id="IPR002048">
    <property type="entry name" value="EF_hand_dom"/>
</dbReference>
<keyword evidence="2 6" id="KW-0812">Transmembrane</keyword>
<feature type="region of interest" description="Disordered" evidence="5">
    <location>
        <begin position="62"/>
        <end position="124"/>
    </location>
</feature>
<dbReference type="PANTHER" id="PTHR10037">
    <property type="entry name" value="VOLTAGE-GATED CATION CHANNEL CALCIUM AND SODIUM"/>
    <property type="match status" value="1"/>
</dbReference>
<dbReference type="Gene3D" id="1.20.120.350">
    <property type="entry name" value="Voltage-gated potassium channels. Chain C"/>
    <property type="match status" value="1"/>
</dbReference>
<feature type="transmembrane region" description="Helical" evidence="6">
    <location>
        <begin position="374"/>
        <end position="398"/>
    </location>
</feature>
<feature type="domain" description="Ion transport" evidence="7">
    <location>
        <begin position="154"/>
        <end position="397"/>
    </location>
</feature>
<feature type="compositionally biased region" description="Polar residues" evidence="5">
    <location>
        <begin position="109"/>
        <end position="124"/>
    </location>
</feature>
<name>A0AA36IQG4_9DINO</name>
<comment type="caution">
    <text evidence="8">The sequence shown here is derived from an EMBL/GenBank/DDBJ whole genome shotgun (WGS) entry which is preliminary data.</text>
</comment>
<dbReference type="InterPro" id="IPR027359">
    <property type="entry name" value="Volt_channel_dom_sf"/>
</dbReference>
<feature type="transmembrane region" description="Helical" evidence="6">
    <location>
        <begin position="202"/>
        <end position="221"/>
    </location>
</feature>
<dbReference type="InterPro" id="IPR043203">
    <property type="entry name" value="VGCC_Ca_Na"/>
</dbReference>
<keyword evidence="4 6" id="KW-0472">Membrane</keyword>
<dbReference type="PANTHER" id="PTHR10037:SF62">
    <property type="entry name" value="SODIUM CHANNEL PROTEIN 60E"/>
    <property type="match status" value="1"/>
</dbReference>
<evidence type="ECO:0000256" key="4">
    <source>
        <dbReference type="ARBA" id="ARBA00023136"/>
    </source>
</evidence>
<dbReference type="SUPFAM" id="SSF47473">
    <property type="entry name" value="EF-hand"/>
    <property type="match status" value="1"/>
</dbReference>
<protein>
    <recommendedName>
        <fullName evidence="7">Ion transport domain-containing protein</fullName>
    </recommendedName>
</protein>
<dbReference type="GO" id="GO:0005248">
    <property type="term" value="F:voltage-gated sodium channel activity"/>
    <property type="evidence" value="ECO:0007669"/>
    <property type="project" value="TreeGrafter"/>
</dbReference>
<dbReference type="GO" id="GO:0005509">
    <property type="term" value="F:calcium ion binding"/>
    <property type="evidence" value="ECO:0007669"/>
    <property type="project" value="InterPro"/>
</dbReference>
<feature type="transmembrane region" description="Helical" evidence="6">
    <location>
        <begin position="233"/>
        <end position="251"/>
    </location>
</feature>
<evidence type="ECO:0000259" key="7">
    <source>
        <dbReference type="Pfam" id="PF00520"/>
    </source>
</evidence>
<feature type="transmembrane region" description="Helical" evidence="6">
    <location>
        <begin position="154"/>
        <end position="174"/>
    </location>
</feature>
<dbReference type="InterPro" id="IPR011992">
    <property type="entry name" value="EF-hand-dom_pair"/>
</dbReference>
<organism evidence="8 9">
    <name type="scientific">Effrenium voratum</name>
    <dbReference type="NCBI Taxonomy" id="2562239"/>
    <lineage>
        <taxon>Eukaryota</taxon>
        <taxon>Sar</taxon>
        <taxon>Alveolata</taxon>
        <taxon>Dinophyceae</taxon>
        <taxon>Suessiales</taxon>
        <taxon>Symbiodiniaceae</taxon>
        <taxon>Effrenium</taxon>
    </lineage>
</organism>
<evidence type="ECO:0000256" key="2">
    <source>
        <dbReference type="ARBA" id="ARBA00022692"/>
    </source>
</evidence>
<feature type="transmembrane region" description="Helical" evidence="6">
    <location>
        <begin position="294"/>
        <end position="315"/>
    </location>
</feature>
<dbReference type="Proteomes" id="UP001178507">
    <property type="component" value="Unassembled WGS sequence"/>
</dbReference>
<sequence length="575" mass="64312">MASFQELMLTLQEQKGKLLLQAAQQQSDWEQILQQTFLQLENATNCQGFAPTMCEGLRPSLQPAAREEDPSEPEVFSRQVSPQTASSGIGSNEVTGESPDQPEAETEAVSPNSDSRMNTKRSYSSKRMATMGILLAANNPNRTKQRLAQLIRAYIDYVAGALVLVNSFVLMLQLELEGRNVAYELGIAEGANFSGVLPTFRVVDTVFVFVFLGEFLLRLAVEGTAFFKDLANYLDAVLVAGGLFDIILSVNAGEDGATLRFVTALKAFRAIRMVRSFRFFKGLRGLVKACQCCLPSLCWSMVLLAVFMCMGGLIMGNLLQDFIKDETQSLEDRQWVWQRYGTSYRATYTLYEITFAGNWPTNARPVLEKVNQGFVVFFLLYVTIIVFAVIRVISAIFLKDTLDEAHNDAQQLVMDRLKKKADYIQRLEGLFRTIDDSGAGMITEDRLTEILSNPKVKAYFQTLEIDVQEASTLFHLLDNGDGEVTLEEFIDGIMRCKGPARAIDTVALHADLRQVDAKLAKLTKQLKETNLVQSRASKAKTDSKDAKRKHVDLKIFNRVDPERSISLTSFEMPKP</sequence>
<keyword evidence="9" id="KW-1185">Reference proteome</keyword>
<dbReference type="CDD" id="cd00051">
    <property type="entry name" value="EFh"/>
    <property type="match status" value="1"/>
</dbReference>
<dbReference type="SUPFAM" id="SSF81324">
    <property type="entry name" value="Voltage-gated potassium channels"/>
    <property type="match status" value="1"/>
</dbReference>
<dbReference type="Gene3D" id="1.10.238.10">
    <property type="entry name" value="EF-hand"/>
    <property type="match status" value="1"/>
</dbReference>
<dbReference type="GO" id="GO:0001518">
    <property type="term" value="C:voltage-gated sodium channel complex"/>
    <property type="evidence" value="ECO:0007669"/>
    <property type="project" value="TreeGrafter"/>
</dbReference>
<proteinExistence type="predicted"/>
<evidence type="ECO:0000256" key="3">
    <source>
        <dbReference type="ARBA" id="ARBA00022989"/>
    </source>
</evidence>
<evidence type="ECO:0000313" key="8">
    <source>
        <dbReference type="EMBL" id="CAJ1390979.1"/>
    </source>
</evidence>
<dbReference type="AlphaFoldDB" id="A0AA36IQG4"/>
<evidence type="ECO:0000256" key="5">
    <source>
        <dbReference type="SAM" id="MobiDB-lite"/>
    </source>
</evidence>
<reference evidence="8" key="1">
    <citation type="submission" date="2023-08" db="EMBL/GenBank/DDBJ databases">
        <authorList>
            <person name="Chen Y."/>
            <person name="Shah S."/>
            <person name="Dougan E. K."/>
            <person name="Thang M."/>
            <person name="Chan C."/>
        </authorList>
    </citation>
    <scope>NUCLEOTIDE SEQUENCE</scope>
</reference>
<gene>
    <name evidence="8" type="ORF">EVOR1521_LOCUS16257</name>
</gene>
<feature type="compositionally biased region" description="Polar residues" evidence="5">
    <location>
        <begin position="78"/>
        <end position="95"/>
    </location>
</feature>
<evidence type="ECO:0000313" key="9">
    <source>
        <dbReference type="Proteomes" id="UP001178507"/>
    </source>
</evidence>